<dbReference type="InterPro" id="IPR007138">
    <property type="entry name" value="ABM_dom"/>
</dbReference>
<dbReference type="InterPro" id="IPR011008">
    <property type="entry name" value="Dimeric_a/b-barrel"/>
</dbReference>
<dbReference type="AlphaFoldDB" id="A0A3T0N6S4"/>
<proteinExistence type="predicted"/>
<dbReference type="EMBL" id="CP033219">
    <property type="protein sequence ID" value="AZV79697.1"/>
    <property type="molecule type" value="Genomic_DNA"/>
</dbReference>
<dbReference type="KEGG" id="sedi:EBB79_18665"/>
<evidence type="ECO:0000259" key="1">
    <source>
        <dbReference type="PROSITE" id="PS51725"/>
    </source>
</evidence>
<evidence type="ECO:0000313" key="3">
    <source>
        <dbReference type="Proteomes" id="UP000283063"/>
    </source>
</evidence>
<gene>
    <name evidence="2" type="ORF">EBB79_18665</name>
</gene>
<feature type="domain" description="ABM" evidence="1">
    <location>
        <begin position="2"/>
        <end position="94"/>
    </location>
</feature>
<keyword evidence="2" id="KW-0560">Oxidoreductase</keyword>
<dbReference type="GO" id="GO:0004497">
    <property type="term" value="F:monooxygenase activity"/>
    <property type="evidence" value="ECO:0007669"/>
    <property type="project" value="UniProtKB-KW"/>
</dbReference>
<organism evidence="2 3">
    <name type="scientific">Parasedimentitalea marina</name>
    <dbReference type="NCBI Taxonomy" id="2483033"/>
    <lineage>
        <taxon>Bacteria</taxon>
        <taxon>Pseudomonadati</taxon>
        <taxon>Pseudomonadota</taxon>
        <taxon>Alphaproteobacteria</taxon>
        <taxon>Rhodobacterales</taxon>
        <taxon>Paracoccaceae</taxon>
        <taxon>Parasedimentitalea</taxon>
    </lineage>
</organism>
<protein>
    <submittedName>
        <fullName evidence="2">Antibiotic biosynthesis monooxygenase</fullName>
    </submittedName>
</protein>
<dbReference type="RefSeq" id="WP_127750285.1">
    <property type="nucleotide sequence ID" value="NZ_CP033219.1"/>
</dbReference>
<dbReference type="PANTHER" id="PTHR37811:SF2">
    <property type="entry name" value="ABM DOMAIN-CONTAINING PROTEIN"/>
    <property type="match status" value="1"/>
</dbReference>
<dbReference type="Gene3D" id="3.30.70.100">
    <property type="match status" value="1"/>
</dbReference>
<dbReference type="PROSITE" id="PS51725">
    <property type="entry name" value="ABM"/>
    <property type="match status" value="1"/>
</dbReference>
<dbReference type="OrthoDB" id="9797060at2"/>
<reference evidence="2 3" key="1">
    <citation type="submission" date="2018-10" db="EMBL/GenBank/DDBJ databases">
        <title>Parasedimentitalea marina sp. nov., a psychrophilic bacterium isolated from deep seawater of the New Britain Trench.</title>
        <authorList>
            <person name="Cao J."/>
        </authorList>
    </citation>
    <scope>NUCLEOTIDE SEQUENCE [LARGE SCALE GENOMIC DNA]</scope>
    <source>
        <strain evidence="2 3">W43</strain>
    </source>
</reference>
<dbReference type="Pfam" id="PF03992">
    <property type="entry name" value="ABM"/>
    <property type="match status" value="1"/>
</dbReference>
<dbReference type="PANTHER" id="PTHR37811">
    <property type="entry name" value="BLL5343 PROTEIN"/>
    <property type="match status" value="1"/>
</dbReference>
<evidence type="ECO:0000313" key="2">
    <source>
        <dbReference type="EMBL" id="AZV79697.1"/>
    </source>
</evidence>
<dbReference type="InterPro" id="IPR052936">
    <property type="entry name" value="Jasmonate_Hydroxylase-like"/>
</dbReference>
<name>A0A3T0N6S4_9RHOB</name>
<dbReference type="SUPFAM" id="SSF54909">
    <property type="entry name" value="Dimeric alpha+beta barrel"/>
    <property type="match status" value="1"/>
</dbReference>
<dbReference type="Proteomes" id="UP000283063">
    <property type="component" value="Chromosome"/>
</dbReference>
<keyword evidence="2" id="KW-0503">Monooxygenase</keyword>
<accession>A0A3T0N6S4</accession>
<sequence>MIAVLFEVRIAEGRKPDYLQVAADLLPVLQQIDGFISVERFQSLSDPDKLLSLSFWRDEEAVANWRALTEHRAGQDSGRNGIFADYRLRVASVIRDYGMNDRDQAPTDSRDIHG</sequence>
<keyword evidence="3" id="KW-1185">Reference proteome</keyword>